<keyword evidence="3" id="KW-0804">Transcription</keyword>
<dbReference type="InterPro" id="IPR049445">
    <property type="entry name" value="TetR_SbtR-like_C"/>
</dbReference>
<evidence type="ECO:0000256" key="5">
    <source>
        <dbReference type="SAM" id="MobiDB-lite"/>
    </source>
</evidence>
<proteinExistence type="predicted"/>
<dbReference type="PANTHER" id="PTHR30055">
    <property type="entry name" value="HTH-TYPE TRANSCRIPTIONAL REGULATOR RUTR"/>
    <property type="match status" value="1"/>
</dbReference>
<feature type="domain" description="HTH tetR-type" evidence="6">
    <location>
        <begin position="17"/>
        <end position="76"/>
    </location>
</feature>
<dbReference type="PANTHER" id="PTHR30055:SF234">
    <property type="entry name" value="HTH-TYPE TRANSCRIPTIONAL REGULATOR BETI"/>
    <property type="match status" value="1"/>
</dbReference>
<dbReference type="GO" id="GO:0000976">
    <property type="term" value="F:transcription cis-regulatory region binding"/>
    <property type="evidence" value="ECO:0007669"/>
    <property type="project" value="TreeGrafter"/>
</dbReference>
<evidence type="ECO:0000256" key="4">
    <source>
        <dbReference type="PROSITE-ProRule" id="PRU00335"/>
    </source>
</evidence>
<keyword evidence="8" id="KW-1185">Reference proteome</keyword>
<dbReference type="InterPro" id="IPR001647">
    <property type="entry name" value="HTH_TetR"/>
</dbReference>
<dbReference type="RefSeq" id="WP_146901068.1">
    <property type="nucleotide sequence ID" value="NZ_BAAARM010000002.1"/>
</dbReference>
<gene>
    <name evidence="7" type="ORF">CAE01nite_10640</name>
</gene>
<dbReference type="Pfam" id="PF00440">
    <property type="entry name" value="TetR_N"/>
    <property type="match status" value="1"/>
</dbReference>
<evidence type="ECO:0000256" key="1">
    <source>
        <dbReference type="ARBA" id="ARBA00023015"/>
    </source>
</evidence>
<dbReference type="Proteomes" id="UP000321181">
    <property type="component" value="Unassembled WGS sequence"/>
</dbReference>
<dbReference type="PRINTS" id="PR00455">
    <property type="entry name" value="HTHTETR"/>
</dbReference>
<evidence type="ECO:0000313" key="8">
    <source>
        <dbReference type="Proteomes" id="UP000321181"/>
    </source>
</evidence>
<feature type="region of interest" description="Disordered" evidence="5">
    <location>
        <begin position="197"/>
        <end position="216"/>
    </location>
</feature>
<feature type="DNA-binding region" description="H-T-H motif" evidence="4">
    <location>
        <begin position="39"/>
        <end position="58"/>
    </location>
</feature>
<evidence type="ECO:0000256" key="3">
    <source>
        <dbReference type="ARBA" id="ARBA00023163"/>
    </source>
</evidence>
<accession>A0A512DA43</accession>
<dbReference type="Pfam" id="PF21597">
    <property type="entry name" value="TetR_C_43"/>
    <property type="match status" value="1"/>
</dbReference>
<protein>
    <submittedName>
        <fullName evidence="7">TetR family transcriptional regulator</fullName>
    </submittedName>
</protein>
<dbReference type="AlphaFoldDB" id="A0A512DA43"/>
<dbReference type="EMBL" id="BJYY01000007">
    <property type="protein sequence ID" value="GEO33339.1"/>
    <property type="molecule type" value="Genomic_DNA"/>
</dbReference>
<evidence type="ECO:0000259" key="6">
    <source>
        <dbReference type="PROSITE" id="PS50977"/>
    </source>
</evidence>
<dbReference type="InterPro" id="IPR050109">
    <property type="entry name" value="HTH-type_TetR-like_transc_reg"/>
</dbReference>
<dbReference type="Gene3D" id="1.10.357.10">
    <property type="entry name" value="Tetracycline Repressor, domain 2"/>
    <property type="match status" value="1"/>
</dbReference>
<dbReference type="OrthoDB" id="3192968at2"/>
<evidence type="ECO:0000313" key="7">
    <source>
        <dbReference type="EMBL" id="GEO33339.1"/>
    </source>
</evidence>
<keyword evidence="2 4" id="KW-0238">DNA-binding</keyword>
<sequence length="216" mass="23070">MTADPAAGSRKVRSDRERNRGHILDVAEEFFAEQGVGGPMHDIAKRAGLGPGTLYRHFPTREALLAALLQARFDELLARRAAIEEQERDSGVALERWLEALGEYVTVFDGLPDPLRIALSQQTSPLAITCEVLVESTGQFLAAAQRDGRAQPWVRDRELVLGVLAAAWVSGAALADENSSQGLRAILRAGWGASATGAGPRASGVVDHDPPGALET</sequence>
<keyword evidence="1" id="KW-0805">Transcription regulation</keyword>
<dbReference type="SUPFAM" id="SSF46689">
    <property type="entry name" value="Homeodomain-like"/>
    <property type="match status" value="1"/>
</dbReference>
<comment type="caution">
    <text evidence="7">The sequence shown here is derived from an EMBL/GenBank/DDBJ whole genome shotgun (WGS) entry which is preliminary data.</text>
</comment>
<name>A0A512DA43_9CELL</name>
<dbReference type="InterPro" id="IPR009057">
    <property type="entry name" value="Homeodomain-like_sf"/>
</dbReference>
<reference evidence="7 8" key="1">
    <citation type="submission" date="2019-07" db="EMBL/GenBank/DDBJ databases">
        <title>Whole genome shotgun sequence of Cellulomonas aerilata NBRC 106308.</title>
        <authorList>
            <person name="Hosoyama A."/>
            <person name="Uohara A."/>
            <person name="Ohji S."/>
            <person name="Ichikawa N."/>
        </authorList>
    </citation>
    <scope>NUCLEOTIDE SEQUENCE [LARGE SCALE GENOMIC DNA]</scope>
    <source>
        <strain evidence="7 8">NBRC 106308</strain>
    </source>
</reference>
<dbReference type="GO" id="GO:0003700">
    <property type="term" value="F:DNA-binding transcription factor activity"/>
    <property type="evidence" value="ECO:0007669"/>
    <property type="project" value="TreeGrafter"/>
</dbReference>
<evidence type="ECO:0000256" key="2">
    <source>
        <dbReference type="ARBA" id="ARBA00023125"/>
    </source>
</evidence>
<organism evidence="7 8">
    <name type="scientific">Cellulomonas aerilata</name>
    <dbReference type="NCBI Taxonomy" id="515326"/>
    <lineage>
        <taxon>Bacteria</taxon>
        <taxon>Bacillati</taxon>
        <taxon>Actinomycetota</taxon>
        <taxon>Actinomycetes</taxon>
        <taxon>Micrococcales</taxon>
        <taxon>Cellulomonadaceae</taxon>
        <taxon>Cellulomonas</taxon>
    </lineage>
</organism>
<dbReference type="PROSITE" id="PS50977">
    <property type="entry name" value="HTH_TETR_2"/>
    <property type="match status" value="1"/>
</dbReference>